<dbReference type="SUPFAM" id="SSF52156">
    <property type="entry name" value="Initiation factor IF2/eIF5b, domain 3"/>
    <property type="match status" value="1"/>
</dbReference>
<feature type="compositionally biased region" description="Low complexity" evidence="11">
    <location>
        <begin position="268"/>
        <end position="295"/>
    </location>
</feature>
<keyword evidence="5" id="KW-0648">Protein biosynthesis</keyword>
<dbReference type="SUPFAM" id="SSF50447">
    <property type="entry name" value="Translation proteins"/>
    <property type="match status" value="2"/>
</dbReference>
<dbReference type="InterPro" id="IPR044145">
    <property type="entry name" value="IF2_II"/>
</dbReference>
<evidence type="ECO:0000313" key="14">
    <source>
        <dbReference type="Proteomes" id="UP000237481"/>
    </source>
</evidence>
<feature type="compositionally biased region" description="Basic and acidic residues" evidence="11">
    <location>
        <begin position="211"/>
        <end position="223"/>
    </location>
</feature>
<protein>
    <recommendedName>
        <fullName evidence="10">Translation initiation factor IF-2, mitochondrial</fullName>
    </recommendedName>
</protein>
<dbReference type="SUPFAM" id="SSF52540">
    <property type="entry name" value="P-loop containing nucleoside triphosphate hydrolases"/>
    <property type="match status" value="1"/>
</dbReference>
<feature type="compositionally biased region" description="Low complexity" evidence="11">
    <location>
        <begin position="183"/>
        <end position="195"/>
    </location>
</feature>
<keyword evidence="3 13" id="KW-0396">Initiation factor</keyword>
<dbReference type="GO" id="GO:0005525">
    <property type="term" value="F:GTP binding"/>
    <property type="evidence" value="ECO:0007669"/>
    <property type="project" value="UniProtKB-KW"/>
</dbReference>
<dbReference type="CDD" id="cd01887">
    <property type="entry name" value="IF2_eIF5B"/>
    <property type="match status" value="1"/>
</dbReference>
<dbReference type="CDD" id="cd03702">
    <property type="entry name" value="IF2_mtIF2_II"/>
    <property type="match status" value="1"/>
</dbReference>
<feature type="compositionally biased region" description="Polar residues" evidence="11">
    <location>
        <begin position="251"/>
        <end position="267"/>
    </location>
</feature>
<dbReference type="Gene3D" id="3.40.50.10050">
    <property type="entry name" value="Translation initiation factor IF- 2, domain 3"/>
    <property type="match status" value="1"/>
</dbReference>
<comment type="caution">
    <text evidence="13">The sequence shown here is derived from an EMBL/GenBank/DDBJ whole genome shotgun (WGS) entry which is preliminary data.</text>
</comment>
<dbReference type="NCBIfam" id="TIGR00487">
    <property type="entry name" value="IF-2"/>
    <property type="match status" value="1"/>
</dbReference>
<dbReference type="OrthoDB" id="361630at2759"/>
<evidence type="ECO:0000256" key="5">
    <source>
        <dbReference type="ARBA" id="ARBA00022917"/>
    </source>
</evidence>
<keyword evidence="8" id="KW-0342">GTP-binding</keyword>
<dbReference type="HAMAP" id="MF_00100_B">
    <property type="entry name" value="IF_2_B"/>
    <property type="match status" value="1"/>
</dbReference>
<feature type="compositionally biased region" description="Basic residues" evidence="11">
    <location>
        <begin position="473"/>
        <end position="483"/>
    </location>
</feature>
<dbReference type="InterPro" id="IPR023115">
    <property type="entry name" value="TIF_IF2_dom3"/>
</dbReference>
<dbReference type="PROSITE" id="PS51722">
    <property type="entry name" value="G_TR_2"/>
    <property type="match status" value="1"/>
</dbReference>
<comment type="function">
    <text evidence="9">One of the essential components for the initiation of protein synthesis. Protects formylmethionyl-tRNA from spontaneous hydrolysis and promotes its binding to the 30S ribosomal subunits. Also involved in the hydrolysis of GTP during the formation of the 70S ribosomal complex.</text>
</comment>
<dbReference type="InterPro" id="IPR027417">
    <property type="entry name" value="P-loop_NTPase"/>
</dbReference>
<dbReference type="InterPro" id="IPR000795">
    <property type="entry name" value="T_Tr_GTP-bd_dom"/>
</dbReference>
<evidence type="ECO:0000313" key="13">
    <source>
        <dbReference type="EMBL" id="POR34886.1"/>
    </source>
</evidence>
<dbReference type="AlphaFoldDB" id="A0A2S4KXH7"/>
<dbReference type="FunFam" id="3.40.50.10050:FF:000001">
    <property type="entry name" value="Translation initiation factor IF-2"/>
    <property type="match status" value="1"/>
</dbReference>
<evidence type="ECO:0000256" key="11">
    <source>
        <dbReference type="SAM" id="MobiDB-lite"/>
    </source>
</evidence>
<feature type="compositionally biased region" description="Polar residues" evidence="11">
    <location>
        <begin position="321"/>
        <end position="331"/>
    </location>
</feature>
<dbReference type="FunFam" id="2.40.30.10:FF:000008">
    <property type="entry name" value="Translation initiation factor IF-2"/>
    <property type="match status" value="1"/>
</dbReference>
<dbReference type="PANTHER" id="PTHR43381">
    <property type="entry name" value="TRANSLATION INITIATION FACTOR IF-2-RELATED"/>
    <property type="match status" value="1"/>
</dbReference>
<dbReference type="Pfam" id="PF11987">
    <property type="entry name" value="IF-2"/>
    <property type="match status" value="1"/>
</dbReference>
<name>A0A2S4KXH7_9HYPO</name>
<dbReference type="GO" id="GO:0003743">
    <property type="term" value="F:translation initiation factor activity"/>
    <property type="evidence" value="ECO:0007669"/>
    <property type="project" value="UniProtKB-KW"/>
</dbReference>
<feature type="domain" description="Tr-type G" evidence="12">
    <location>
        <begin position="606"/>
        <end position="774"/>
    </location>
</feature>
<evidence type="ECO:0000256" key="3">
    <source>
        <dbReference type="ARBA" id="ARBA00022540"/>
    </source>
</evidence>
<feature type="compositionally biased region" description="Basic and acidic residues" evidence="11">
    <location>
        <begin position="588"/>
        <end position="598"/>
    </location>
</feature>
<feature type="compositionally biased region" description="Basic residues" evidence="11">
    <location>
        <begin position="350"/>
        <end position="360"/>
    </location>
</feature>
<keyword evidence="4" id="KW-0547">Nucleotide-binding</keyword>
<dbReference type="STRING" id="94208.A0A2S4KXH7"/>
<dbReference type="PANTHER" id="PTHR43381:SF20">
    <property type="entry name" value="TRANSLATION INITIATION FACTOR IF-2, MITOCHONDRIAL"/>
    <property type="match status" value="1"/>
</dbReference>
<proteinExistence type="inferred from homology"/>
<dbReference type="FunFam" id="3.40.50.300:FF:000019">
    <property type="entry name" value="Translation initiation factor IF-2"/>
    <property type="match status" value="1"/>
</dbReference>
<evidence type="ECO:0000256" key="10">
    <source>
        <dbReference type="ARBA" id="ARBA00044200"/>
    </source>
</evidence>
<evidence type="ECO:0000256" key="8">
    <source>
        <dbReference type="ARBA" id="ARBA00023134"/>
    </source>
</evidence>
<feature type="region of interest" description="Disordered" evidence="11">
    <location>
        <begin position="401"/>
        <end position="494"/>
    </location>
</feature>
<dbReference type="NCBIfam" id="TIGR00231">
    <property type="entry name" value="small_GTP"/>
    <property type="match status" value="1"/>
</dbReference>
<evidence type="ECO:0000256" key="6">
    <source>
        <dbReference type="ARBA" id="ARBA00022946"/>
    </source>
</evidence>
<evidence type="ECO:0000256" key="4">
    <source>
        <dbReference type="ARBA" id="ARBA00022741"/>
    </source>
</evidence>
<dbReference type="EMBL" id="PKSG01000482">
    <property type="protein sequence ID" value="POR34886.1"/>
    <property type="molecule type" value="Genomic_DNA"/>
</dbReference>
<evidence type="ECO:0000256" key="9">
    <source>
        <dbReference type="ARBA" id="ARBA00025162"/>
    </source>
</evidence>
<keyword evidence="7" id="KW-0496">Mitochondrion</keyword>
<dbReference type="Pfam" id="PF04760">
    <property type="entry name" value="IF2_N"/>
    <property type="match status" value="1"/>
</dbReference>
<gene>
    <name evidence="13" type="ORF">TPAR_04896</name>
</gene>
<dbReference type="InterPro" id="IPR053905">
    <property type="entry name" value="EF-G-like_DII"/>
</dbReference>
<dbReference type="GO" id="GO:0005739">
    <property type="term" value="C:mitochondrion"/>
    <property type="evidence" value="ECO:0007669"/>
    <property type="project" value="UniProtKB-SubCell"/>
</dbReference>
<dbReference type="InterPro" id="IPR006847">
    <property type="entry name" value="IF2_N"/>
</dbReference>
<dbReference type="Gene3D" id="3.40.50.300">
    <property type="entry name" value="P-loop containing nucleotide triphosphate hydrolases"/>
    <property type="match status" value="1"/>
</dbReference>
<sequence>MSPTHAWAGGGPSAPKLQLLNAENFHSSVRPQRNLTSGHFWIIPCRQRLASRLSGIFRGNVEGSRMEGRASRAQLTGRGHPFVCASCRQKLSTTTRELRHRTPRAPRPVTLVVPQSRSARHLSTTSLLNNSAENGNAPRPGGFPGGFAGGSWGSFASGASRPATNSQANDGLLPHEREARQRTPSTPAPAKETPAPGEPGPGPWNGASREGQSRRDSDNRRPNEAQAKMSRSVLADVFNTNREPRSPPTPKSWSTGTQQSDGSGPQASSSRRLNDSSSGTGTGSAASGRHSSAKGLLNNRKTALHESPKAAGGGNTKGWGSFSSRKAQTSGHGYGHGNESTIWSEITRSSRPKAIPHLKMKAAGSSDPVAGRSKADGTPVEQDFWGELETRVAGFKSNIKARRENAAVEASPKRLNNGPAKIPRDAEHRQPGGASSWDKITGHKGEGGEEPQKQRRKSRFEMEEEEKLEDRRSKKSKKPQKGRRMQEEDDWDDEAIHRWEQRQRREAAKEARKRQALREEQKAVPILVPEYISASNLAQALKQRPDQFLKDMEEMGFENVTPDTIMTGDTAALVAMEYGFEPTVDTGSQRDLRPRPPPEDVSSLPGRPPVVTIMGHVDHGKTTLLDWLRKSSIAAQEHGGITQHIGAFVVKMSSGKAITFLDTPGHAAFLSMRQRGANVTDIVVLVVAADDSVMPQTIEALKHATAAKVPLIVAINKIDKEDARVDQVKADLSRHGVEIEDFGGDVQVVCVSGKTGLGMDDLEENILTLSEILDVRAETDGMAEGWILESSVKQNGKAATVLVKRGTLRPGDFITAGKTWARIRALRNEAGVELSEAPPGTPVEILGWRELPDAGEQVLQSPDEAKAKTAVEYRLEMAEREESSVQLAEQEQRQREKAALEVAEASAKVDGVDPATSEAAEPGILYQNFTVRADVVGSVEAVCGSILELGNHEVQPKILRSSAGQISEYDIDHAAASNSVIVNFNVPILPHIKQRAEEAKVKILDHSVIYHVVDDAKATLSDLLPMSVTYRVSGEADILQVFPINVKKREFKNIAGCRVRNGAIKRSSRVKVLRKGQVVFDGQIDTLKHVKKDVVEMGKGTECGIGLEGFEGFKVDDQIQTYEEVKEKRTL</sequence>
<dbReference type="Proteomes" id="UP000237481">
    <property type="component" value="Unassembled WGS sequence"/>
</dbReference>
<evidence type="ECO:0000256" key="1">
    <source>
        <dbReference type="ARBA" id="ARBA00004173"/>
    </source>
</evidence>
<dbReference type="Pfam" id="PF00009">
    <property type="entry name" value="GTP_EFTU"/>
    <property type="match status" value="1"/>
</dbReference>
<dbReference type="Pfam" id="PF22042">
    <property type="entry name" value="EF-G_D2"/>
    <property type="match status" value="1"/>
</dbReference>
<feature type="compositionally biased region" description="Basic and acidic residues" evidence="11">
    <location>
        <begin position="440"/>
        <end position="453"/>
    </location>
</feature>
<dbReference type="InterPro" id="IPR005225">
    <property type="entry name" value="Small_GTP-bd"/>
</dbReference>
<dbReference type="InterPro" id="IPR009000">
    <property type="entry name" value="Transl_B-barrel_sf"/>
</dbReference>
<dbReference type="Gene3D" id="2.40.30.10">
    <property type="entry name" value="Translation factors"/>
    <property type="match status" value="2"/>
</dbReference>
<dbReference type="InterPro" id="IPR000178">
    <property type="entry name" value="TF_IF2_bacterial-like"/>
</dbReference>
<dbReference type="InterPro" id="IPR015760">
    <property type="entry name" value="TIF_IF2"/>
</dbReference>
<feature type="compositionally biased region" description="Polar residues" evidence="11">
    <location>
        <begin position="338"/>
        <end position="349"/>
    </location>
</feature>
<feature type="region of interest" description="Disordered" evidence="11">
    <location>
        <begin position="583"/>
        <end position="609"/>
    </location>
</feature>
<dbReference type="GO" id="GO:0003924">
    <property type="term" value="F:GTPase activity"/>
    <property type="evidence" value="ECO:0007669"/>
    <property type="project" value="InterPro"/>
</dbReference>
<reference evidence="13 14" key="1">
    <citation type="submission" date="2018-01" db="EMBL/GenBank/DDBJ databases">
        <title>Harnessing the power of phylogenomics to disentangle the directionality and signatures of interkingdom host jumping in the parasitic fungal genus Tolypocladium.</title>
        <authorList>
            <person name="Quandt C.A."/>
            <person name="Patterson W."/>
            <person name="Spatafora J.W."/>
        </authorList>
    </citation>
    <scope>NUCLEOTIDE SEQUENCE [LARGE SCALE GENOMIC DNA]</scope>
    <source>
        <strain evidence="13 14">NRBC 100945</strain>
    </source>
</reference>
<organism evidence="13 14">
    <name type="scientific">Tolypocladium paradoxum</name>
    <dbReference type="NCBI Taxonomy" id="94208"/>
    <lineage>
        <taxon>Eukaryota</taxon>
        <taxon>Fungi</taxon>
        <taxon>Dikarya</taxon>
        <taxon>Ascomycota</taxon>
        <taxon>Pezizomycotina</taxon>
        <taxon>Sordariomycetes</taxon>
        <taxon>Hypocreomycetidae</taxon>
        <taxon>Hypocreales</taxon>
        <taxon>Ophiocordycipitaceae</taxon>
        <taxon>Tolypocladium</taxon>
    </lineage>
</organism>
<keyword evidence="6" id="KW-0809">Transit peptide</keyword>
<evidence type="ECO:0000256" key="7">
    <source>
        <dbReference type="ARBA" id="ARBA00023128"/>
    </source>
</evidence>
<comment type="similarity">
    <text evidence="2">Belongs to the TRAFAC class translation factor GTPase superfamily. Classic translation factor GTPase family. IF-2 subfamily.</text>
</comment>
<dbReference type="PROSITE" id="PS01176">
    <property type="entry name" value="IF2"/>
    <property type="match status" value="1"/>
</dbReference>
<accession>A0A2S4KXH7</accession>
<feature type="region of interest" description="Disordered" evidence="11">
    <location>
        <begin position="177"/>
        <end position="382"/>
    </location>
</feature>
<feature type="region of interest" description="Disordered" evidence="11">
    <location>
        <begin position="126"/>
        <end position="149"/>
    </location>
</feature>
<evidence type="ECO:0000256" key="2">
    <source>
        <dbReference type="ARBA" id="ARBA00007733"/>
    </source>
</evidence>
<dbReference type="InterPro" id="IPR036925">
    <property type="entry name" value="TIF_IF2_dom3_sf"/>
</dbReference>
<evidence type="ECO:0000259" key="12">
    <source>
        <dbReference type="PROSITE" id="PS51722"/>
    </source>
</evidence>
<keyword evidence="14" id="KW-1185">Reference proteome</keyword>
<comment type="subcellular location">
    <subcellularLocation>
        <location evidence="1">Mitochondrion</location>
    </subcellularLocation>
</comment>
<dbReference type="CDD" id="cd03692">
    <property type="entry name" value="mtIF2_IVc"/>
    <property type="match status" value="1"/>
</dbReference>